<feature type="compositionally biased region" description="Basic and acidic residues" evidence="1">
    <location>
        <begin position="456"/>
        <end position="485"/>
    </location>
</feature>
<name>A0ABQ4XTE7_9ASTR</name>
<proteinExistence type="predicted"/>
<feature type="region of interest" description="Disordered" evidence="1">
    <location>
        <begin position="615"/>
        <end position="688"/>
    </location>
</feature>
<gene>
    <name evidence="2" type="ORF">Tco_0683192</name>
</gene>
<feature type="region of interest" description="Disordered" evidence="1">
    <location>
        <begin position="1"/>
        <end position="22"/>
    </location>
</feature>
<sequence length="857" mass="96996">MAKQVELNKQKGKGTGQGENRPVWNNVQRLNHQNKFVPKAVLTKTGEISVMIFFLRRQNLSSQAAATSTARKVNTARPIVNEIRPRNNFYKSHSSIRRPFNRTTTPKANFTNHKVNTAEYKTVSVVEGNRETVVKASTCYDPQKALKNKRVVDSRCSRHMTRNKAYLVEYHDYNVAKFALEEVKSKKLVLARPKLDCRAKVSTAGLPLEKILLGLQNIPAPLDNLPIPVLSKKVFTNMTRRGLHFSGHVTPLFPTMLVPAAVEEGEGSGTHTEPQPTPSPTQPSVGDQTHVTESSSRPENTQNSRNTLEGTGRSEGDQVQLPHDSPLSGGHTSDRAEGGLNLEELFVLCTNLSNRVLALETSKDAQAAEILKLKTRIKKLEKKCKPSISHHRAWLRSVSILSMKKKLGKKESVSKQGRKNAKPGPTLDDSAFDNLDADLAHGMDYMDTEEAVNEGRQSKETEELNVTHDTELKKSQEEKAAQEEASRTAIMEMIDEVQAAAQRKFKAAQRAVEIRSRPPTKAQLRNLMMTYLKNMGGYKHSQLKAKTFEEIQGMYERQKKKIDDFKPMDSDDVVKDNKKAAGEDTLKKEEVLKESDSTKVKVKLEEAEPGIKKTPGKIVKMKVRKKARKQTHADTDNEHDFEEDERNIKSMNKEDAGESSEKVSDISKKRKGGPRMKRQSKRKKTYSGLEEEGHLKNFLKIVPNEEGIIDFEVLEKRFPIINWGSKFYHYDRHGAEGVSITGSLDLMEALDGLKPFLKWTMFDANAEDELWQNQERWNLKSWNFYENCRVHTLTLEDGTEIYMLAERKYPLTKETLERMMSLKLITESASDSTYDLLRLIQKQIDKAGSHDGGETDL</sequence>
<organism evidence="2 3">
    <name type="scientific">Tanacetum coccineum</name>
    <dbReference type="NCBI Taxonomy" id="301880"/>
    <lineage>
        <taxon>Eukaryota</taxon>
        <taxon>Viridiplantae</taxon>
        <taxon>Streptophyta</taxon>
        <taxon>Embryophyta</taxon>
        <taxon>Tracheophyta</taxon>
        <taxon>Spermatophyta</taxon>
        <taxon>Magnoliopsida</taxon>
        <taxon>eudicotyledons</taxon>
        <taxon>Gunneridae</taxon>
        <taxon>Pentapetalae</taxon>
        <taxon>asterids</taxon>
        <taxon>campanulids</taxon>
        <taxon>Asterales</taxon>
        <taxon>Asteraceae</taxon>
        <taxon>Asteroideae</taxon>
        <taxon>Anthemideae</taxon>
        <taxon>Anthemidinae</taxon>
        <taxon>Tanacetum</taxon>
    </lineage>
</organism>
<reference evidence="2" key="2">
    <citation type="submission" date="2022-01" db="EMBL/GenBank/DDBJ databases">
        <authorList>
            <person name="Yamashiro T."/>
            <person name="Shiraishi A."/>
            <person name="Satake H."/>
            <person name="Nakayama K."/>
        </authorList>
    </citation>
    <scope>NUCLEOTIDE SEQUENCE</scope>
</reference>
<comment type="caution">
    <text evidence="2">The sequence shown here is derived from an EMBL/GenBank/DDBJ whole genome shotgun (WGS) entry which is preliminary data.</text>
</comment>
<feature type="compositionally biased region" description="Basic residues" evidence="1">
    <location>
        <begin position="668"/>
        <end position="685"/>
    </location>
</feature>
<evidence type="ECO:0000313" key="3">
    <source>
        <dbReference type="Proteomes" id="UP001151760"/>
    </source>
</evidence>
<dbReference type="Proteomes" id="UP001151760">
    <property type="component" value="Unassembled WGS sequence"/>
</dbReference>
<feature type="region of interest" description="Disordered" evidence="1">
    <location>
        <begin position="449"/>
        <end position="485"/>
    </location>
</feature>
<feature type="compositionally biased region" description="Basic residues" evidence="1">
    <location>
        <begin position="619"/>
        <end position="630"/>
    </location>
</feature>
<feature type="compositionally biased region" description="Polar residues" evidence="1">
    <location>
        <begin position="285"/>
        <end position="309"/>
    </location>
</feature>
<feature type="region of interest" description="Disordered" evidence="1">
    <location>
        <begin position="263"/>
        <end position="336"/>
    </location>
</feature>
<dbReference type="EMBL" id="BQNB010009804">
    <property type="protein sequence ID" value="GJS68627.1"/>
    <property type="molecule type" value="Genomic_DNA"/>
</dbReference>
<feature type="region of interest" description="Disordered" evidence="1">
    <location>
        <begin position="406"/>
        <end position="433"/>
    </location>
</feature>
<keyword evidence="3" id="KW-1185">Reference proteome</keyword>
<feature type="compositionally biased region" description="Basic and acidic residues" evidence="1">
    <location>
        <begin position="646"/>
        <end position="667"/>
    </location>
</feature>
<evidence type="ECO:0000313" key="2">
    <source>
        <dbReference type="EMBL" id="GJS68627.1"/>
    </source>
</evidence>
<evidence type="ECO:0000256" key="1">
    <source>
        <dbReference type="SAM" id="MobiDB-lite"/>
    </source>
</evidence>
<protein>
    <submittedName>
        <fullName evidence="2">Uncharacterized protein</fullName>
    </submittedName>
</protein>
<reference evidence="2" key="1">
    <citation type="journal article" date="2022" name="Int. J. Mol. Sci.">
        <title>Draft Genome of Tanacetum Coccineum: Genomic Comparison of Closely Related Tanacetum-Family Plants.</title>
        <authorList>
            <person name="Yamashiro T."/>
            <person name="Shiraishi A."/>
            <person name="Nakayama K."/>
            <person name="Satake H."/>
        </authorList>
    </citation>
    <scope>NUCLEOTIDE SEQUENCE</scope>
</reference>
<accession>A0ABQ4XTE7</accession>